<dbReference type="AlphaFoldDB" id="A0AA89BDC5"/>
<comment type="caution">
    <text evidence="2">The sequence shown here is derived from an EMBL/GenBank/DDBJ whole genome shotgun (WGS) entry which is preliminary data.</text>
</comment>
<protein>
    <recommendedName>
        <fullName evidence="1">DUF4219 domain-containing protein</fullName>
    </recommendedName>
</protein>
<proteinExistence type="predicted"/>
<evidence type="ECO:0000313" key="2">
    <source>
        <dbReference type="EMBL" id="KAK3036643.1"/>
    </source>
</evidence>
<feature type="domain" description="DUF4219" evidence="1">
    <location>
        <begin position="50"/>
        <end position="75"/>
    </location>
</feature>
<dbReference type="Proteomes" id="UP001188597">
    <property type="component" value="Unassembled WGS sequence"/>
</dbReference>
<evidence type="ECO:0000313" key="3">
    <source>
        <dbReference type="Proteomes" id="UP001188597"/>
    </source>
</evidence>
<dbReference type="InterPro" id="IPR025314">
    <property type="entry name" value="DUF4219"/>
</dbReference>
<evidence type="ECO:0000259" key="1">
    <source>
        <dbReference type="Pfam" id="PF13961"/>
    </source>
</evidence>
<sequence length="95" mass="10960">MELDYYRSNSRRDDDSRINKAWRSRTTFVIVANRSGTVTNFQAISAIKKLNDHNYSSWQTLMQSYLEGQELWELISGNEMAPPALTGTNEAALWK</sequence>
<reference evidence="2" key="1">
    <citation type="submission" date="2022-12" db="EMBL/GenBank/DDBJ databases">
        <title>Draft genome assemblies for two species of Escallonia (Escalloniales).</title>
        <authorList>
            <person name="Chanderbali A."/>
            <person name="Dervinis C."/>
            <person name="Anghel I."/>
            <person name="Soltis D."/>
            <person name="Soltis P."/>
            <person name="Zapata F."/>
        </authorList>
    </citation>
    <scope>NUCLEOTIDE SEQUENCE</scope>
    <source>
        <strain evidence="2">UCBG64.0493</strain>
        <tissue evidence="2">Leaf</tissue>
    </source>
</reference>
<name>A0AA89BDC5_9ASTE</name>
<organism evidence="2 3">
    <name type="scientific">Escallonia herrerae</name>
    <dbReference type="NCBI Taxonomy" id="1293975"/>
    <lineage>
        <taxon>Eukaryota</taxon>
        <taxon>Viridiplantae</taxon>
        <taxon>Streptophyta</taxon>
        <taxon>Embryophyta</taxon>
        <taxon>Tracheophyta</taxon>
        <taxon>Spermatophyta</taxon>
        <taxon>Magnoliopsida</taxon>
        <taxon>eudicotyledons</taxon>
        <taxon>Gunneridae</taxon>
        <taxon>Pentapetalae</taxon>
        <taxon>asterids</taxon>
        <taxon>campanulids</taxon>
        <taxon>Escalloniales</taxon>
        <taxon>Escalloniaceae</taxon>
        <taxon>Escallonia</taxon>
    </lineage>
</organism>
<gene>
    <name evidence="2" type="ORF">RJ639_030212</name>
</gene>
<dbReference type="EMBL" id="JAVXUP010000142">
    <property type="protein sequence ID" value="KAK3036643.1"/>
    <property type="molecule type" value="Genomic_DNA"/>
</dbReference>
<keyword evidence="3" id="KW-1185">Reference proteome</keyword>
<accession>A0AA89BDC5</accession>
<dbReference type="Pfam" id="PF13961">
    <property type="entry name" value="DUF4219"/>
    <property type="match status" value="1"/>
</dbReference>